<dbReference type="InterPro" id="IPR001387">
    <property type="entry name" value="Cro/C1-type_HTH"/>
</dbReference>
<feature type="domain" description="HTH cro/C1-type" evidence="1">
    <location>
        <begin position="3"/>
        <end position="58"/>
    </location>
</feature>
<organism evidence="2 3">
    <name type="scientific">Paracoccus aminophilus JCM 7686</name>
    <dbReference type="NCBI Taxonomy" id="1367847"/>
    <lineage>
        <taxon>Bacteria</taxon>
        <taxon>Pseudomonadati</taxon>
        <taxon>Pseudomonadota</taxon>
        <taxon>Alphaproteobacteria</taxon>
        <taxon>Rhodobacterales</taxon>
        <taxon>Paracoccaceae</taxon>
        <taxon>Paracoccus</taxon>
    </lineage>
</organism>
<dbReference type="Pfam" id="PF13443">
    <property type="entry name" value="HTH_26"/>
    <property type="match status" value="1"/>
</dbReference>
<evidence type="ECO:0000259" key="1">
    <source>
        <dbReference type="PROSITE" id="PS50943"/>
    </source>
</evidence>
<protein>
    <recommendedName>
        <fullName evidence="1">HTH cro/C1-type domain-containing protein</fullName>
    </recommendedName>
</protein>
<keyword evidence="3" id="KW-1185">Reference proteome</keyword>
<name>S5YWW5_PARAH</name>
<dbReference type="STRING" id="1367847.JCM7686_2650"/>
<dbReference type="GO" id="GO:0003677">
    <property type="term" value="F:DNA binding"/>
    <property type="evidence" value="ECO:0007669"/>
    <property type="project" value="InterPro"/>
</dbReference>
<sequence>MRLKAEMAAQGYNPASLSICANLNRRAVTDLLEGRAQSPKLSTAYALAKALNVGLDSLTGSAPQPSLAPRLAEILAQYDEADQERLAAAILSLPRAPG</sequence>
<dbReference type="InterPro" id="IPR010982">
    <property type="entry name" value="Lambda_DNA-bd_dom_sf"/>
</dbReference>
<dbReference type="CDD" id="cd00093">
    <property type="entry name" value="HTH_XRE"/>
    <property type="match status" value="1"/>
</dbReference>
<dbReference type="SMART" id="SM00530">
    <property type="entry name" value="HTH_XRE"/>
    <property type="match status" value="1"/>
</dbReference>
<accession>S5YWW5</accession>
<dbReference type="SUPFAM" id="SSF47413">
    <property type="entry name" value="lambda repressor-like DNA-binding domains"/>
    <property type="match status" value="1"/>
</dbReference>
<dbReference type="PROSITE" id="PS50943">
    <property type="entry name" value="HTH_CROC1"/>
    <property type="match status" value="1"/>
</dbReference>
<gene>
    <name evidence="2" type="ORF">JCM7686_2650</name>
</gene>
<reference evidence="2 3" key="1">
    <citation type="journal article" date="2014" name="BMC Genomics">
        <title>Architecture and functions of a multipartite genome of the methylotrophic bacterium Paracoccus aminophilus JCM 7686, containing primary and secondary chromids.</title>
        <authorList>
            <person name="Dziewit L."/>
            <person name="Czarnecki J."/>
            <person name="Wibberg D."/>
            <person name="Radlinska M."/>
            <person name="Mrozek P."/>
            <person name="Szymczak M."/>
            <person name="Schluter A."/>
            <person name="Puhler A."/>
            <person name="Bartosik D."/>
        </authorList>
    </citation>
    <scope>NUCLEOTIDE SEQUENCE [LARGE SCALE GENOMIC DNA]</scope>
    <source>
        <strain evidence="2">JCM 7686</strain>
    </source>
</reference>
<dbReference type="EMBL" id="CP006650">
    <property type="protein sequence ID" value="AGT09706.1"/>
    <property type="molecule type" value="Genomic_DNA"/>
</dbReference>
<dbReference type="AlphaFoldDB" id="S5YWW5"/>
<proteinExistence type="predicted"/>
<evidence type="ECO:0000313" key="3">
    <source>
        <dbReference type="Proteomes" id="UP000015480"/>
    </source>
</evidence>
<dbReference type="KEGG" id="pami:JCM7686_2650"/>
<dbReference type="HOGENOM" id="CLU_2331173_0_0_5"/>
<dbReference type="Proteomes" id="UP000015480">
    <property type="component" value="Chromosome"/>
</dbReference>
<dbReference type="Gene3D" id="1.10.260.40">
    <property type="entry name" value="lambda repressor-like DNA-binding domains"/>
    <property type="match status" value="1"/>
</dbReference>
<evidence type="ECO:0000313" key="2">
    <source>
        <dbReference type="EMBL" id="AGT09706.1"/>
    </source>
</evidence>